<name>A0A0E0QNR5_ORYRU</name>
<dbReference type="Gramene" id="ORUFI09G03060.1">
    <property type="protein sequence ID" value="ORUFI09G03060.1"/>
    <property type="gene ID" value="ORUFI09G03060"/>
</dbReference>
<sequence length="68" mass="7352">MGSVVARSGRPELGGSRIRPPQARVRRTCAGSSCDGGPPTASWWVFELARRGASKAIMGYVKLMCDNW</sequence>
<organism evidence="2 3">
    <name type="scientific">Oryza rufipogon</name>
    <name type="common">Brownbeard rice</name>
    <name type="synonym">Asian wild rice</name>
    <dbReference type="NCBI Taxonomy" id="4529"/>
    <lineage>
        <taxon>Eukaryota</taxon>
        <taxon>Viridiplantae</taxon>
        <taxon>Streptophyta</taxon>
        <taxon>Embryophyta</taxon>
        <taxon>Tracheophyta</taxon>
        <taxon>Spermatophyta</taxon>
        <taxon>Magnoliopsida</taxon>
        <taxon>Liliopsida</taxon>
        <taxon>Poales</taxon>
        <taxon>Poaceae</taxon>
        <taxon>BOP clade</taxon>
        <taxon>Oryzoideae</taxon>
        <taxon>Oryzeae</taxon>
        <taxon>Oryzinae</taxon>
        <taxon>Oryza</taxon>
    </lineage>
</organism>
<protein>
    <submittedName>
        <fullName evidence="2">Uncharacterized protein</fullName>
    </submittedName>
</protein>
<dbReference type="OMA" id="VCELVMI"/>
<evidence type="ECO:0000313" key="3">
    <source>
        <dbReference type="Proteomes" id="UP000008022"/>
    </source>
</evidence>
<dbReference type="AlphaFoldDB" id="A0A0E0QNR5"/>
<proteinExistence type="predicted"/>
<reference evidence="2" key="2">
    <citation type="submission" date="2015-06" db="UniProtKB">
        <authorList>
            <consortium name="EnsemblPlants"/>
        </authorList>
    </citation>
    <scope>IDENTIFICATION</scope>
</reference>
<accession>A0A0E0QNR5</accession>
<evidence type="ECO:0000256" key="1">
    <source>
        <dbReference type="SAM" id="MobiDB-lite"/>
    </source>
</evidence>
<dbReference type="EnsemblPlants" id="ORUFI09G03060.1">
    <property type="protein sequence ID" value="ORUFI09G03060.1"/>
    <property type="gene ID" value="ORUFI09G03060"/>
</dbReference>
<keyword evidence="3" id="KW-1185">Reference proteome</keyword>
<feature type="region of interest" description="Disordered" evidence="1">
    <location>
        <begin position="1"/>
        <end position="24"/>
    </location>
</feature>
<reference evidence="3" key="1">
    <citation type="submission" date="2013-06" db="EMBL/GenBank/DDBJ databases">
        <authorList>
            <person name="Zhao Q."/>
        </authorList>
    </citation>
    <scope>NUCLEOTIDE SEQUENCE</scope>
    <source>
        <strain evidence="3">cv. W1943</strain>
    </source>
</reference>
<dbReference type="HOGENOM" id="CLU_2798476_0_0_1"/>
<dbReference type="Proteomes" id="UP000008022">
    <property type="component" value="Unassembled WGS sequence"/>
</dbReference>
<evidence type="ECO:0000313" key="2">
    <source>
        <dbReference type="EnsemblPlants" id="ORUFI09G03060.1"/>
    </source>
</evidence>